<dbReference type="EMBL" id="LXPE01000011">
    <property type="protein sequence ID" value="OBA27011.1"/>
    <property type="molecule type" value="Genomic_DNA"/>
</dbReference>
<dbReference type="AlphaFoldDB" id="A0A1B7TE73"/>
<dbReference type="Proteomes" id="UP000092321">
    <property type="component" value="Unassembled WGS sequence"/>
</dbReference>
<keyword evidence="2" id="KW-1185">Reference proteome</keyword>
<name>A0A1B7TE73_9ASCO</name>
<gene>
    <name evidence="1" type="ORF">HANVADRAFT_55948</name>
</gene>
<sequence>MGLNYKEIKGDEDWIIACFQLLVLRDKLKNGQDVVDRCLENLAHSFETIQNRYLLDTSSEIPNTPVDRMLLESFVYNYTVSISVARDFDSKALPNPFDPIITRLVSMLKFPIFENCEVEWLNNPVLGSSVECFIMLAKVSYLGRLKLPLTSDSIWEIRAKELQQQCLYYSPPALPEKIKNNMAKYSKYRPGLLSGSIVSKACYLLLFKILNFSTMTDEEILKDEDIQNVVKYIITALNDIEMGDKLLCILQWALLIIGAFTVTDNDRFVIKKYVRSVGETIHSHYGNQIKIILDEIWETGDLGILFDIEQISKLVI</sequence>
<proteinExistence type="predicted"/>
<dbReference type="InterPro" id="IPR021858">
    <property type="entry name" value="Fun_TF"/>
</dbReference>
<comment type="caution">
    <text evidence="1">The sequence shown here is derived from an EMBL/GenBank/DDBJ whole genome shotgun (WGS) entry which is preliminary data.</text>
</comment>
<protein>
    <submittedName>
        <fullName evidence="1">Uncharacterized protein</fullName>
    </submittedName>
</protein>
<dbReference type="OrthoDB" id="3971681at2759"/>
<accession>A0A1B7TE73</accession>
<reference evidence="2" key="1">
    <citation type="journal article" date="2016" name="Proc. Natl. Acad. Sci. U.S.A.">
        <title>Comparative genomics of biotechnologically important yeasts.</title>
        <authorList>
            <person name="Riley R."/>
            <person name="Haridas S."/>
            <person name="Wolfe K.H."/>
            <person name="Lopes M.R."/>
            <person name="Hittinger C.T."/>
            <person name="Goeker M."/>
            <person name="Salamov A.A."/>
            <person name="Wisecaver J.H."/>
            <person name="Long T.M."/>
            <person name="Calvey C.H."/>
            <person name="Aerts A.L."/>
            <person name="Barry K.W."/>
            <person name="Choi C."/>
            <person name="Clum A."/>
            <person name="Coughlan A.Y."/>
            <person name="Deshpande S."/>
            <person name="Douglass A.P."/>
            <person name="Hanson S.J."/>
            <person name="Klenk H.-P."/>
            <person name="LaButti K.M."/>
            <person name="Lapidus A."/>
            <person name="Lindquist E.A."/>
            <person name="Lipzen A.M."/>
            <person name="Meier-Kolthoff J.P."/>
            <person name="Ohm R.A."/>
            <person name="Otillar R.P."/>
            <person name="Pangilinan J.L."/>
            <person name="Peng Y."/>
            <person name="Rokas A."/>
            <person name="Rosa C.A."/>
            <person name="Scheuner C."/>
            <person name="Sibirny A.A."/>
            <person name="Slot J.C."/>
            <person name="Stielow J.B."/>
            <person name="Sun H."/>
            <person name="Kurtzman C.P."/>
            <person name="Blackwell M."/>
            <person name="Grigoriev I.V."/>
            <person name="Jeffries T.W."/>
        </authorList>
    </citation>
    <scope>NUCLEOTIDE SEQUENCE [LARGE SCALE GENOMIC DNA]</scope>
    <source>
        <strain evidence="2">NRRL Y-1626</strain>
    </source>
</reference>
<organism evidence="1 2">
    <name type="scientific">Hanseniaspora valbyensis NRRL Y-1626</name>
    <dbReference type="NCBI Taxonomy" id="766949"/>
    <lineage>
        <taxon>Eukaryota</taxon>
        <taxon>Fungi</taxon>
        <taxon>Dikarya</taxon>
        <taxon>Ascomycota</taxon>
        <taxon>Saccharomycotina</taxon>
        <taxon>Saccharomycetes</taxon>
        <taxon>Saccharomycodales</taxon>
        <taxon>Saccharomycodaceae</taxon>
        <taxon>Hanseniaspora</taxon>
    </lineage>
</organism>
<evidence type="ECO:0000313" key="1">
    <source>
        <dbReference type="EMBL" id="OBA27011.1"/>
    </source>
</evidence>
<dbReference type="Pfam" id="PF11951">
    <property type="entry name" value="Fungal_trans_2"/>
    <property type="match status" value="1"/>
</dbReference>
<evidence type="ECO:0000313" key="2">
    <source>
        <dbReference type="Proteomes" id="UP000092321"/>
    </source>
</evidence>